<name>A0ABP7VQW3_9ACTN</name>
<feature type="region of interest" description="Disordered" evidence="1">
    <location>
        <begin position="44"/>
        <end position="69"/>
    </location>
</feature>
<sequence length="69" mass="7337">MVITAPLAAWAVGATVHDRFTATASEQARSGRHTTAVLLKGAPAATARLSGGQRNPEWQQTARRWTPSP</sequence>
<dbReference type="Proteomes" id="UP001499984">
    <property type="component" value="Unassembled WGS sequence"/>
</dbReference>
<gene>
    <name evidence="2" type="ORF">GCM10022233_56890</name>
</gene>
<dbReference type="RefSeq" id="WP_345016649.1">
    <property type="nucleotide sequence ID" value="NZ_BAAAZY010000013.1"/>
</dbReference>
<dbReference type="EMBL" id="BAAAZY010000013">
    <property type="protein sequence ID" value="GAA4072359.1"/>
    <property type="molecule type" value="Genomic_DNA"/>
</dbReference>
<proteinExistence type="predicted"/>
<organism evidence="2 3">
    <name type="scientific">Streptomyces shaanxiensis</name>
    <dbReference type="NCBI Taxonomy" id="653357"/>
    <lineage>
        <taxon>Bacteria</taxon>
        <taxon>Bacillati</taxon>
        <taxon>Actinomycetota</taxon>
        <taxon>Actinomycetes</taxon>
        <taxon>Kitasatosporales</taxon>
        <taxon>Streptomycetaceae</taxon>
        <taxon>Streptomyces</taxon>
    </lineage>
</organism>
<feature type="compositionally biased region" description="Polar residues" evidence="1">
    <location>
        <begin position="52"/>
        <end position="63"/>
    </location>
</feature>
<comment type="caution">
    <text evidence="2">The sequence shown here is derived from an EMBL/GenBank/DDBJ whole genome shotgun (WGS) entry which is preliminary data.</text>
</comment>
<protein>
    <submittedName>
        <fullName evidence="2">Uncharacterized protein</fullName>
    </submittedName>
</protein>
<accession>A0ABP7VQW3</accession>
<evidence type="ECO:0000313" key="2">
    <source>
        <dbReference type="EMBL" id="GAA4072359.1"/>
    </source>
</evidence>
<keyword evidence="3" id="KW-1185">Reference proteome</keyword>
<evidence type="ECO:0000256" key="1">
    <source>
        <dbReference type="SAM" id="MobiDB-lite"/>
    </source>
</evidence>
<evidence type="ECO:0000313" key="3">
    <source>
        <dbReference type="Proteomes" id="UP001499984"/>
    </source>
</evidence>
<reference evidence="3" key="1">
    <citation type="journal article" date="2019" name="Int. J. Syst. Evol. Microbiol.">
        <title>The Global Catalogue of Microorganisms (GCM) 10K type strain sequencing project: providing services to taxonomists for standard genome sequencing and annotation.</title>
        <authorList>
            <consortium name="The Broad Institute Genomics Platform"/>
            <consortium name="The Broad Institute Genome Sequencing Center for Infectious Disease"/>
            <person name="Wu L."/>
            <person name="Ma J."/>
        </authorList>
    </citation>
    <scope>NUCLEOTIDE SEQUENCE [LARGE SCALE GENOMIC DNA]</scope>
    <source>
        <strain evidence="3">JCM 16925</strain>
    </source>
</reference>